<protein>
    <submittedName>
        <fullName evidence="1">ABC transporter substrate-binding protein</fullName>
    </submittedName>
</protein>
<proteinExistence type="predicted"/>
<name>A0A921B2Z9_9LACO</name>
<dbReference type="Gene3D" id="3.40.50.2300">
    <property type="match status" value="2"/>
</dbReference>
<reference evidence="1" key="1">
    <citation type="journal article" date="2021" name="PeerJ">
        <title>Extensive microbial diversity within the chicken gut microbiome revealed by metagenomics and culture.</title>
        <authorList>
            <person name="Gilroy R."/>
            <person name="Ravi A."/>
            <person name="Getino M."/>
            <person name="Pursley I."/>
            <person name="Horton D.L."/>
            <person name="Alikhan N.F."/>
            <person name="Baker D."/>
            <person name="Gharbi K."/>
            <person name="Hall N."/>
            <person name="Watson M."/>
            <person name="Adriaenssens E.M."/>
            <person name="Foster-Nyarko E."/>
            <person name="Jarju S."/>
            <person name="Secka A."/>
            <person name="Antonio M."/>
            <person name="Oren A."/>
            <person name="Chaudhuri R.R."/>
            <person name="La Ragione R."/>
            <person name="Hildebrand F."/>
            <person name="Pallen M.J."/>
        </authorList>
    </citation>
    <scope>NUCLEOTIDE SEQUENCE</scope>
    <source>
        <strain evidence="1">CHK173-2119</strain>
    </source>
</reference>
<dbReference type="Pfam" id="PF04392">
    <property type="entry name" value="ABC_sub_bind"/>
    <property type="match status" value="1"/>
</dbReference>
<dbReference type="Proteomes" id="UP000774947">
    <property type="component" value="Unassembled WGS sequence"/>
</dbReference>
<dbReference type="PANTHER" id="PTHR35271:SF1">
    <property type="entry name" value="ABC TRANSPORTER, SUBSTRATE-BINDING LIPOPROTEIN"/>
    <property type="match status" value="1"/>
</dbReference>
<sequence length="329" mass="34968">MKRMLTFIGALLIFLIGAFIKTNQNQTLSTTKKIPTVGILQPLTHTALDEIHQGFVAGLKSEGFIDGQTVKLDFQNAQGDQSNLKTMSTKFVDEKVDLMAAIATPAAQACANAAKGQIPVLLAGITDPVGAKLIKTDQHPGGNVTGTSGDAPLDKQLQLLQEVVPQAKKIGIIYSSSDHGGEYNAKNFGKLVTQAGLTPKFYTISNTNDMQQMVRDVDAVYAPQDNNVATAMKTLVSAANAAKKPVFASADTMVKDGALAAYAITQFDLGKVAGQMAGQVLKGRKTANYPLAYVTKGHNVINEKTARTLGINLPKSVVHQAQTKGEMIK</sequence>
<dbReference type="InterPro" id="IPR007487">
    <property type="entry name" value="ABC_transpt-TYRBP-like"/>
</dbReference>
<evidence type="ECO:0000313" key="2">
    <source>
        <dbReference type="Proteomes" id="UP000774947"/>
    </source>
</evidence>
<dbReference type="SUPFAM" id="SSF53822">
    <property type="entry name" value="Periplasmic binding protein-like I"/>
    <property type="match status" value="1"/>
</dbReference>
<dbReference type="EMBL" id="DYXY01000034">
    <property type="protein sequence ID" value="HJE14755.1"/>
    <property type="molecule type" value="Genomic_DNA"/>
</dbReference>
<reference evidence="1" key="2">
    <citation type="submission" date="2021-09" db="EMBL/GenBank/DDBJ databases">
        <authorList>
            <person name="Gilroy R."/>
        </authorList>
    </citation>
    <scope>NUCLEOTIDE SEQUENCE</scope>
    <source>
        <strain evidence="1">CHK173-2119</strain>
    </source>
</reference>
<dbReference type="InterPro" id="IPR047776">
    <property type="entry name" value="ABC_SBP_TrpX-like"/>
</dbReference>
<dbReference type="AlphaFoldDB" id="A0A921B2Z9"/>
<comment type="caution">
    <text evidence="1">The sequence shown here is derived from an EMBL/GenBank/DDBJ whole genome shotgun (WGS) entry which is preliminary data.</text>
</comment>
<dbReference type="PANTHER" id="PTHR35271">
    <property type="entry name" value="ABC TRANSPORTER, SUBSTRATE-BINDING LIPOPROTEIN-RELATED"/>
    <property type="match status" value="1"/>
</dbReference>
<dbReference type="NCBIfam" id="NF041285">
    <property type="entry name" value="ABC_SBP_TrpX"/>
    <property type="match status" value="1"/>
</dbReference>
<dbReference type="CDD" id="cd06325">
    <property type="entry name" value="PBP1_ABC_unchar_transporter"/>
    <property type="match status" value="1"/>
</dbReference>
<dbReference type="InterPro" id="IPR028082">
    <property type="entry name" value="Peripla_BP_I"/>
</dbReference>
<gene>
    <name evidence="1" type="ORF">K8W17_01575</name>
</gene>
<organism evidence="1 2">
    <name type="scientific">Lapidilactobacillus dextrinicus</name>
    <dbReference type="NCBI Taxonomy" id="51664"/>
    <lineage>
        <taxon>Bacteria</taxon>
        <taxon>Bacillati</taxon>
        <taxon>Bacillota</taxon>
        <taxon>Bacilli</taxon>
        <taxon>Lactobacillales</taxon>
        <taxon>Lactobacillaceae</taxon>
        <taxon>Lapidilactobacillus</taxon>
    </lineage>
</organism>
<evidence type="ECO:0000313" key="1">
    <source>
        <dbReference type="EMBL" id="HJE14755.1"/>
    </source>
</evidence>
<accession>A0A921B2Z9</accession>